<evidence type="ECO:0000256" key="1">
    <source>
        <dbReference type="ARBA" id="ARBA00006082"/>
    </source>
</evidence>
<dbReference type="GO" id="GO:0005524">
    <property type="term" value="F:ATP binding"/>
    <property type="evidence" value="ECO:0007669"/>
    <property type="project" value="InterPro"/>
</dbReference>
<accession>A0A9K3GIY6</accession>
<feature type="compositionally biased region" description="Basic and acidic residues" evidence="3">
    <location>
        <begin position="342"/>
        <end position="361"/>
    </location>
</feature>
<protein>
    <submittedName>
        <fullName evidence="6">DNA mismatch repair protein Pms1/Pms2</fullName>
    </submittedName>
</protein>
<dbReference type="InterPro" id="IPR042121">
    <property type="entry name" value="MutL_C_regsub"/>
</dbReference>
<comment type="similarity">
    <text evidence="1">Belongs to the DNA mismatch repair MutL/HexB family.</text>
</comment>
<gene>
    <name evidence="6" type="ORF">KIPB_006233</name>
</gene>
<feature type="compositionally biased region" description="Polar residues" evidence="3">
    <location>
        <begin position="305"/>
        <end position="340"/>
    </location>
</feature>
<feature type="compositionally biased region" description="Basic and acidic residues" evidence="3">
    <location>
        <begin position="867"/>
        <end position="882"/>
    </location>
</feature>
<feature type="compositionally biased region" description="Polar residues" evidence="3">
    <location>
        <begin position="263"/>
        <end position="272"/>
    </location>
</feature>
<dbReference type="Proteomes" id="UP000265618">
    <property type="component" value="Unassembled WGS sequence"/>
</dbReference>
<dbReference type="InterPro" id="IPR038973">
    <property type="entry name" value="MutL/Mlh/Pms-like"/>
</dbReference>
<feature type="compositionally biased region" description="Basic and acidic residues" evidence="3">
    <location>
        <begin position="936"/>
        <end position="950"/>
    </location>
</feature>
<feature type="compositionally biased region" description="Polar residues" evidence="3">
    <location>
        <begin position="892"/>
        <end position="912"/>
    </location>
</feature>
<name>A0A9K3GIY6_9EUKA</name>
<feature type="non-terminal residue" evidence="6">
    <location>
        <position position="1"/>
    </location>
</feature>
<dbReference type="GO" id="GO:0140664">
    <property type="term" value="F:ATP-dependent DNA damage sensor activity"/>
    <property type="evidence" value="ECO:0007669"/>
    <property type="project" value="InterPro"/>
</dbReference>
<dbReference type="PANTHER" id="PTHR10073">
    <property type="entry name" value="DNA MISMATCH REPAIR PROTEIN MLH, PMS, MUTL"/>
    <property type="match status" value="1"/>
</dbReference>
<feature type="compositionally biased region" description="Basic and acidic residues" evidence="3">
    <location>
        <begin position="610"/>
        <end position="621"/>
    </location>
</feature>
<reference evidence="6 7" key="1">
    <citation type="journal article" date="2018" name="PLoS ONE">
        <title>The draft genome of Kipferlia bialata reveals reductive genome evolution in fornicate parasites.</title>
        <authorList>
            <person name="Tanifuji G."/>
            <person name="Takabayashi S."/>
            <person name="Kume K."/>
            <person name="Takagi M."/>
            <person name="Nakayama T."/>
            <person name="Kamikawa R."/>
            <person name="Inagaki Y."/>
            <person name="Hashimoto T."/>
        </authorList>
    </citation>
    <scope>NUCLEOTIDE SEQUENCE [LARGE SCALE GENOMIC DNA]</scope>
    <source>
        <strain evidence="6">NY0173</strain>
    </source>
</reference>
<dbReference type="InterPro" id="IPR013507">
    <property type="entry name" value="DNA_mismatch_S5_2-like"/>
</dbReference>
<dbReference type="Gene3D" id="3.30.565.10">
    <property type="entry name" value="Histidine kinase-like ATPase, C-terminal domain"/>
    <property type="match status" value="1"/>
</dbReference>
<feature type="compositionally biased region" description="Acidic residues" evidence="3">
    <location>
        <begin position="569"/>
        <end position="578"/>
    </location>
</feature>
<feature type="region of interest" description="Disordered" evidence="3">
    <location>
        <begin position="260"/>
        <end position="364"/>
    </location>
</feature>
<dbReference type="AlphaFoldDB" id="A0A9K3GIY6"/>
<feature type="compositionally biased region" description="Basic and acidic residues" evidence="3">
    <location>
        <begin position="522"/>
        <end position="543"/>
    </location>
</feature>
<dbReference type="InterPro" id="IPR042120">
    <property type="entry name" value="MutL_C_dimsub"/>
</dbReference>
<evidence type="ECO:0000256" key="3">
    <source>
        <dbReference type="SAM" id="MobiDB-lite"/>
    </source>
</evidence>
<feature type="region of interest" description="Disordered" evidence="3">
    <location>
        <begin position="408"/>
        <end position="543"/>
    </location>
</feature>
<feature type="region of interest" description="Disordered" evidence="3">
    <location>
        <begin position="653"/>
        <end position="675"/>
    </location>
</feature>
<comment type="caution">
    <text evidence="6">The sequence shown here is derived from an EMBL/GenBank/DDBJ whole genome shotgun (WGS) entry which is preliminary data.</text>
</comment>
<dbReference type="GO" id="GO:0032389">
    <property type="term" value="C:MutLalpha complex"/>
    <property type="evidence" value="ECO:0007669"/>
    <property type="project" value="TreeGrafter"/>
</dbReference>
<evidence type="ECO:0000313" key="7">
    <source>
        <dbReference type="Proteomes" id="UP000265618"/>
    </source>
</evidence>
<dbReference type="GO" id="GO:0006298">
    <property type="term" value="P:mismatch repair"/>
    <property type="evidence" value="ECO:0007669"/>
    <property type="project" value="InterPro"/>
</dbReference>
<dbReference type="SUPFAM" id="SSF54211">
    <property type="entry name" value="Ribosomal protein S5 domain 2-like"/>
    <property type="match status" value="1"/>
</dbReference>
<feature type="domain" description="MutL C-terminal dimerisation" evidence="4">
    <location>
        <begin position="725"/>
        <end position="991"/>
    </location>
</feature>
<dbReference type="Gene3D" id="3.30.1540.20">
    <property type="entry name" value="MutL, C-terminal domain, dimerisation subdomain"/>
    <property type="match status" value="2"/>
</dbReference>
<organism evidence="6 7">
    <name type="scientific">Kipferlia bialata</name>
    <dbReference type="NCBI Taxonomy" id="797122"/>
    <lineage>
        <taxon>Eukaryota</taxon>
        <taxon>Metamonada</taxon>
        <taxon>Carpediemonas-like organisms</taxon>
        <taxon>Kipferlia</taxon>
    </lineage>
</organism>
<feature type="domain" description="DNA mismatch repair protein S5" evidence="5">
    <location>
        <begin position="124"/>
        <end position="249"/>
    </location>
</feature>
<dbReference type="InterPro" id="IPR037198">
    <property type="entry name" value="MutL_C_sf"/>
</dbReference>
<evidence type="ECO:0000259" key="5">
    <source>
        <dbReference type="SMART" id="SM01340"/>
    </source>
</evidence>
<dbReference type="EMBL" id="BDIP01001578">
    <property type="protein sequence ID" value="GIQ84688.1"/>
    <property type="molecule type" value="Genomic_DNA"/>
</dbReference>
<dbReference type="Pfam" id="PF01119">
    <property type="entry name" value="DNA_mis_repair"/>
    <property type="match status" value="1"/>
</dbReference>
<dbReference type="SMART" id="SM00853">
    <property type="entry name" value="MutL_C"/>
    <property type="match status" value="1"/>
</dbReference>
<dbReference type="Gene3D" id="3.30.1370.100">
    <property type="entry name" value="MutL, C-terminal domain, regulatory subdomain"/>
    <property type="match status" value="2"/>
</dbReference>
<dbReference type="Pfam" id="PF08676">
    <property type="entry name" value="MutL_C"/>
    <property type="match status" value="1"/>
</dbReference>
<feature type="compositionally biased region" description="Polar residues" evidence="3">
    <location>
        <begin position="279"/>
        <end position="297"/>
    </location>
</feature>
<evidence type="ECO:0000259" key="4">
    <source>
        <dbReference type="SMART" id="SM00853"/>
    </source>
</evidence>
<dbReference type="SMART" id="SM01340">
    <property type="entry name" value="DNA_mis_repair"/>
    <property type="match status" value="1"/>
</dbReference>
<dbReference type="InterPro" id="IPR014721">
    <property type="entry name" value="Ribsml_uS5_D2-typ_fold_subgr"/>
</dbReference>
<feature type="region of interest" description="Disordered" evidence="3">
    <location>
        <begin position="867"/>
        <end position="913"/>
    </location>
</feature>
<dbReference type="GO" id="GO:0016887">
    <property type="term" value="F:ATP hydrolysis activity"/>
    <property type="evidence" value="ECO:0007669"/>
    <property type="project" value="InterPro"/>
</dbReference>
<dbReference type="Gene3D" id="3.30.230.10">
    <property type="match status" value="1"/>
</dbReference>
<feature type="region of interest" description="Disordered" evidence="3">
    <location>
        <begin position="563"/>
        <end position="621"/>
    </location>
</feature>
<evidence type="ECO:0000313" key="6">
    <source>
        <dbReference type="EMBL" id="GIQ84688.1"/>
    </source>
</evidence>
<dbReference type="InterPro" id="IPR020568">
    <property type="entry name" value="Ribosomal_Su5_D2-typ_SF"/>
</dbReference>
<dbReference type="SUPFAM" id="SSF55874">
    <property type="entry name" value="ATPase domain of HSP90 chaperone/DNA topoisomerase II/histidine kinase"/>
    <property type="match status" value="1"/>
</dbReference>
<feature type="compositionally biased region" description="Basic and acidic residues" evidence="3">
    <location>
        <begin position="420"/>
        <end position="432"/>
    </location>
</feature>
<feature type="region of interest" description="Disordered" evidence="3">
    <location>
        <begin position="927"/>
        <end position="950"/>
    </location>
</feature>
<feature type="compositionally biased region" description="Basic and acidic residues" evidence="3">
    <location>
        <begin position="462"/>
        <end position="484"/>
    </location>
</feature>
<dbReference type="PANTHER" id="PTHR10073:SF52">
    <property type="entry name" value="MISMATCH REPAIR ENDONUCLEASE PMS2"/>
    <property type="match status" value="1"/>
</dbReference>
<sequence>VTTSSSASGGAALTLTYDSRGRLSDRTACTRARGTTVTVDNLFHALPVRRRSIVANKRNGLRTISRVFTEYALSSRGNVQFRLVHNGSVLMSIPALPPASQGEGEAEAEETLDQTRMRRARQVFLSVYGHKLVSGLGEWSVFDGTIGLDAVGLVSTPSAVHGASAKASGGVSGTDKLFIFERGRPLDIPSVTKAMSRVFKRFHPRLKPMGAVYITLPKGSYDINLAPDKREILLRDEKAITKCIADSYCQWLETMDQGDHGTMGSQVHSPTQARKGYETHTQARTQRSQADFLSQLASPPVPSVVRSTGVSRGQQQSTGERVPSRTGTLDQFSFLPSNTVKGVERKGGRESGRLPERERGKQAGLGSIDAFLGIKGVETDSVKGVATGEETVPESGGERERVWKRERAPLAAEATETESGLEREERERERAARQAKKRPSFAGLEALLMGAEGETVTEDDTVGEKEGKEEGETHGEGEREMGERESEDGMQVESAGAVASASPTNTGSDTVYRGLYGAQPSAEREREGEVSDAERERDAAVAEMMEYRRERQREREAVTQRLESLYGEGDSDDWEEREQEGVGERDAWSTGYKQSQGAMLFDSPEVPNTEGEREGGGSPRIDELFPTSPFGALSPSLSPRETFKGVGYLPASPTCSQSLSPSLSPSPSPRERESGMPACACHSLQALSLPLDHALAVGEEREREVGPSVTDGGTFTIERISSLRPVGQFNCSYMLAYDAGTSELYVIDQHAAEEAILFEKFYRSIPARLTVQRLIRPLPLDLSMEEGMVLEGFTSRSDTDPFRVLGFHFTRSDGRWYLTTSPALFKRVMGTDEVKEMLVSLADVDPVTERAGLAALFSVPILAKEVEREREREVERETERVAGTKTQRSHDTQSQNGEHLQETVTSKPSTLRANGVRLNVGQMRVSNCDDEGDVETEIRGENGDGSVTDKERATNDLWGLAATTRGIEPSCIRDMAAMRACKAAVKLGDRLGMHKMLDILRRLSLTSHPFHCPHGRPVIRYLAKCSSTKTDAE</sequence>
<dbReference type="InterPro" id="IPR014790">
    <property type="entry name" value="MutL_C"/>
</dbReference>
<keyword evidence="7" id="KW-1185">Reference proteome</keyword>
<proteinExistence type="inferred from homology"/>
<dbReference type="GO" id="GO:0030983">
    <property type="term" value="F:mismatched DNA binding"/>
    <property type="evidence" value="ECO:0007669"/>
    <property type="project" value="InterPro"/>
</dbReference>
<dbReference type="SUPFAM" id="SSF118116">
    <property type="entry name" value="DNA mismatch repair protein MutL"/>
    <property type="match status" value="2"/>
</dbReference>
<dbReference type="InterPro" id="IPR036890">
    <property type="entry name" value="HATPase_C_sf"/>
</dbReference>
<dbReference type="CDD" id="cd00782">
    <property type="entry name" value="MutL_Trans"/>
    <property type="match status" value="1"/>
</dbReference>
<keyword evidence="2" id="KW-0227">DNA damage</keyword>
<dbReference type="OrthoDB" id="10263226at2759"/>
<evidence type="ECO:0000256" key="2">
    <source>
        <dbReference type="ARBA" id="ARBA00022763"/>
    </source>
</evidence>